<gene>
    <name evidence="2" type="ORF">C488_14512</name>
</gene>
<organism evidence="2 3">
    <name type="scientific">Natrinema pellirubrum (strain DSM 15624 / CIP 106293 / JCM 10476 / NCIMB 786 / 157)</name>
    <dbReference type="NCBI Taxonomy" id="797303"/>
    <lineage>
        <taxon>Archaea</taxon>
        <taxon>Methanobacteriati</taxon>
        <taxon>Methanobacteriota</taxon>
        <taxon>Stenosarchaea group</taxon>
        <taxon>Halobacteria</taxon>
        <taxon>Halobacteriales</taxon>
        <taxon>Natrialbaceae</taxon>
        <taxon>Natrinema</taxon>
    </lineage>
</organism>
<dbReference type="EMBL" id="AOIE01000086">
    <property type="protein sequence ID" value="ELY72901.1"/>
    <property type="molecule type" value="Genomic_DNA"/>
</dbReference>
<dbReference type="Proteomes" id="UP000011593">
    <property type="component" value="Unassembled WGS sequence"/>
</dbReference>
<proteinExistence type="predicted"/>
<protein>
    <submittedName>
        <fullName evidence="2">Uncharacterized protein</fullName>
    </submittedName>
</protein>
<evidence type="ECO:0000313" key="3">
    <source>
        <dbReference type="Proteomes" id="UP000011593"/>
    </source>
</evidence>
<keyword evidence="1" id="KW-0812">Transmembrane</keyword>
<dbReference type="AlphaFoldDB" id="L9YGT2"/>
<sequence length="68" mass="7392">MVTLTASSICRCVAIARFTLVVQGSGTIREQLICIVFRQRNAETHLLLLLIVAIGLVAHACIVARTDQ</sequence>
<name>L9YGT2_NATP1</name>
<evidence type="ECO:0000256" key="1">
    <source>
        <dbReference type="SAM" id="Phobius"/>
    </source>
</evidence>
<evidence type="ECO:0000313" key="2">
    <source>
        <dbReference type="EMBL" id="ELY72901.1"/>
    </source>
</evidence>
<keyword evidence="1" id="KW-0472">Membrane</keyword>
<accession>L9YGT2</accession>
<reference evidence="2 3" key="1">
    <citation type="journal article" date="2014" name="PLoS Genet.">
        <title>Phylogenetically driven sequencing of extremely halophilic archaea reveals strategies for static and dynamic osmo-response.</title>
        <authorList>
            <person name="Becker E.A."/>
            <person name="Seitzer P.M."/>
            <person name="Tritt A."/>
            <person name="Larsen D."/>
            <person name="Krusor M."/>
            <person name="Yao A.I."/>
            <person name="Wu D."/>
            <person name="Madern D."/>
            <person name="Eisen J.A."/>
            <person name="Darling A.E."/>
            <person name="Facciotti M.T."/>
        </authorList>
    </citation>
    <scope>NUCLEOTIDE SEQUENCE [LARGE SCALE GENOMIC DNA]</scope>
    <source>
        <strain evidence="2 3">DSM 15624</strain>
    </source>
</reference>
<comment type="caution">
    <text evidence="2">The sequence shown here is derived from an EMBL/GenBank/DDBJ whole genome shotgun (WGS) entry which is preliminary data.</text>
</comment>
<keyword evidence="3" id="KW-1185">Reference proteome</keyword>
<keyword evidence="1" id="KW-1133">Transmembrane helix</keyword>
<feature type="transmembrane region" description="Helical" evidence="1">
    <location>
        <begin position="46"/>
        <end position="65"/>
    </location>
</feature>